<proteinExistence type="predicted"/>
<evidence type="ECO:0000313" key="3">
    <source>
        <dbReference type="Proteomes" id="UP000291562"/>
    </source>
</evidence>
<keyword evidence="1" id="KW-0472">Membrane</keyword>
<feature type="transmembrane region" description="Helical" evidence="1">
    <location>
        <begin position="379"/>
        <end position="397"/>
    </location>
</feature>
<feature type="transmembrane region" description="Helical" evidence="1">
    <location>
        <begin position="403"/>
        <end position="422"/>
    </location>
</feature>
<dbReference type="PANTHER" id="PTHR30092">
    <property type="entry name" value="INNER MEMBRANE PROTEIN CRED"/>
    <property type="match status" value="1"/>
</dbReference>
<dbReference type="AlphaFoldDB" id="A0A411HGS3"/>
<evidence type="ECO:0000256" key="1">
    <source>
        <dbReference type="SAM" id="Phobius"/>
    </source>
</evidence>
<sequence length="437" mass="48354">MNPAVFHNPTFKALGIGFLALLMLIPLLKVDGLISERQDLRRQALAQIAQGWGTQQTLGGPVLAIPKHVRIANDKEYVTVERAEILLADALKIDGTLAVDERHYGIYSAPVYSATLKLHARFVASDFAALEKDDAQWQWQRAELRLPLSDVRGLRSISVFRINGIDARFRSGSESVVGITSVATSIDLSTLRSKDFDVYIEMVAAGTERFDVLPLARTSEVNLAAPWPNPSFGGAFLPDKSDIDKDHFNAHWQVLDINRSFGQRWEQSREGTQAFANTSFGFALYQPASVYQQNVRAGKYGLLVITLTFIAVFLCEVLKRLRVHALQYLLVGVALATFYVVLLALSEQIGFKFAYLAAAIAVVVMIGGYIGAILGTWRAGLLLASLLSLIYGLFYVLVVSEQYSLLMGALALLITVAAMMFLTRRVDWYAMSQRKVV</sequence>
<reference evidence="2 3" key="1">
    <citation type="submission" date="2019-01" db="EMBL/GenBank/DDBJ databases">
        <title>Pseudolysobacter antarctica gen. nov., sp. nov., isolated from Fildes Peninsula, Antarctica.</title>
        <authorList>
            <person name="Wei Z."/>
            <person name="Peng F."/>
        </authorList>
    </citation>
    <scope>NUCLEOTIDE SEQUENCE [LARGE SCALE GENOMIC DNA]</scope>
    <source>
        <strain evidence="2 3">AQ6-296</strain>
    </source>
</reference>
<organism evidence="2 3">
    <name type="scientific">Pseudolysobacter antarcticus</name>
    <dbReference type="NCBI Taxonomy" id="2511995"/>
    <lineage>
        <taxon>Bacteria</taxon>
        <taxon>Pseudomonadati</taxon>
        <taxon>Pseudomonadota</taxon>
        <taxon>Gammaproteobacteria</taxon>
        <taxon>Lysobacterales</taxon>
        <taxon>Rhodanobacteraceae</taxon>
        <taxon>Pseudolysobacter</taxon>
    </lineage>
</organism>
<evidence type="ECO:0000313" key="2">
    <source>
        <dbReference type="EMBL" id="QBB69630.1"/>
    </source>
</evidence>
<dbReference type="EMBL" id="CP035704">
    <property type="protein sequence ID" value="QBB69630.1"/>
    <property type="molecule type" value="Genomic_DNA"/>
</dbReference>
<dbReference type="GO" id="GO:0005886">
    <property type="term" value="C:plasma membrane"/>
    <property type="evidence" value="ECO:0007669"/>
    <property type="project" value="TreeGrafter"/>
</dbReference>
<dbReference type="OrthoDB" id="9791851at2"/>
<name>A0A411HGS3_9GAMM</name>
<dbReference type="PANTHER" id="PTHR30092:SF0">
    <property type="entry name" value="INNER MEMBRANE PROTEIN CRED"/>
    <property type="match status" value="1"/>
</dbReference>
<keyword evidence="1" id="KW-0812">Transmembrane</keyword>
<gene>
    <name evidence="2" type="primary">creD</name>
    <name evidence="2" type="ORF">ELE36_04130</name>
</gene>
<feature type="transmembrane region" description="Helical" evidence="1">
    <location>
        <begin position="351"/>
        <end position="372"/>
    </location>
</feature>
<keyword evidence="3" id="KW-1185">Reference proteome</keyword>
<dbReference type="PIRSF" id="PIRSF004548">
    <property type="entry name" value="CreD"/>
    <property type="match status" value="1"/>
</dbReference>
<keyword evidence="1" id="KW-1133">Transmembrane helix</keyword>
<protein>
    <submittedName>
        <fullName evidence="2">Cell envelope integrity protein CreD</fullName>
    </submittedName>
</protein>
<dbReference type="NCBIfam" id="NF008712">
    <property type="entry name" value="PRK11715.1-1"/>
    <property type="match status" value="1"/>
</dbReference>
<dbReference type="KEGG" id="xbc:ELE36_04130"/>
<dbReference type="InterPro" id="IPR010364">
    <property type="entry name" value="Uncharacterised_IM_CreD"/>
</dbReference>
<accession>A0A411HGS3</accession>
<dbReference type="Proteomes" id="UP000291562">
    <property type="component" value="Chromosome"/>
</dbReference>
<feature type="transmembrane region" description="Helical" evidence="1">
    <location>
        <begin position="325"/>
        <end position="345"/>
    </location>
</feature>
<dbReference type="Pfam" id="PF06123">
    <property type="entry name" value="CreD"/>
    <property type="match status" value="1"/>
</dbReference>
<feature type="transmembrane region" description="Helical" evidence="1">
    <location>
        <begin position="300"/>
        <end position="318"/>
    </location>
</feature>
<dbReference type="RefSeq" id="WP_129831887.1">
    <property type="nucleotide sequence ID" value="NZ_CP035704.1"/>
</dbReference>